<sequence>MTYKIFIKLIVPILILFFSCKNYDYTLCENLKKDYNFHITRIFKNFNEDNNEKTYDLFSREFQDKISKNEIVAFLNQLNYKYGKFNSFKKVYENKRGIVYDIYFEKSVRQLLIKTENKECKIETFLIKKSIRPKVSLSKLSLPFDSVWYTHWGGNTYENNYHIKSIQQQGAFDFSIKNNKGKTYKNKGFNNSDYFSWGRNILSPCDGVIIETVDGIKDNNPREINNNSPKGNYILMKCKKIDNEFILMSHFMKGSLRVKKGDKVLRKELIAKCGNSGRTTEPHLHFHIQNTTVDSTSIGLIAKFDSIYLNRKEKITKNYTPLKGDFVENKD</sequence>
<dbReference type="Gene3D" id="2.70.70.10">
    <property type="entry name" value="Glucose Permease (Domain IIA)"/>
    <property type="match status" value="1"/>
</dbReference>
<dbReference type="PANTHER" id="PTHR21666:SF285">
    <property type="entry name" value="M23 FAMILY METALLOPEPTIDASE"/>
    <property type="match status" value="1"/>
</dbReference>
<dbReference type="PANTHER" id="PTHR21666">
    <property type="entry name" value="PEPTIDASE-RELATED"/>
    <property type="match status" value="1"/>
</dbReference>
<protein>
    <submittedName>
        <fullName evidence="2">Peptidoglycan DD-metalloendopeptidase family protein</fullName>
    </submittedName>
</protein>
<name>A0A9X2AM40_9FLAO</name>
<reference evidence="2" key="1">
    <citation type="submission" date="2022-02" db="EMBL/GenBank/DDBJ databases">
        <title>Polaribacter sp. MSW13, isolated from seawater.</title>
        <authorList>
            <person name="Kristyanto S."/>
            <person name="Jung J."/>
            <person name="Jeon C.O."/>
        </authorList>
    </citation>
    <scope>NUCLEOTIDE SEQUENCE</scope>
    <source>
        <strain evidence="2">MSW13</strain>
    </source>
</reference>
<organism evidence="2 3">
    <name type="scientific">Polaribacter marinus</name>
    <dbReference type="NCBI Taxonomy" id="2916838"/>
    <lineage>
        <taxon>Bacteria</taxon>
        <taxon>Pseudomonadati</taxon>
        <taxon>Bacteroidota</taxon>
        <taxon>Flavobacteriia</taxon>
        <taxon>Flavobacteriales</taxon>
        <taxon>Flavobacteriaceae</taxon>
    </lineage>
</organism>
<proteinExistence type="predicted"/>
<evidence type="ECO:0000313" key="3">
    <source>
        <dbReference type="Proteomes" id="UP001139369"/>
    </source>
</evidence>
<keyword evidence="3" id="KW-1185">Reference proteome</keyword>
<evidence type="ECO:0000259" key="1">
    <source>
        <dbReference type="Pfam" id="PF01551"/>
    </source>
</evidence>
<evidence type="ECO:0000313" key="2">
    <source>
        <dbReference type="EMBL" id="MCI2229950.1"/>
    </source>
</evidence>
<dbReference type="RefSeq" id="WP_242179061.1">
    <property type="nucleotide sequence ID" value="NZ_JAKQYM010000009.1"/>
</dbReference>
<comment type="caution">
    <text evidence="2">The sequence shown here is derived from an EMBL/GenBank/DDBJ whole genome shotgun (WGS) entry which is preliminary data.</text>
</comment>
<dbReference type="CDD" id="cd12797">
    <property type="entry name" value="M23_peptidase"/>
    <property type="match status" value="1"/>
</dbReference>
<dbReference type="Pfam" id="PF01551">
    <property type="entry name" value="Peptidase_M23"/>
    <property type="match status" value="1"/>
</dbReference>
<dbReference type="EMBL" id="JAKQYM010000009">
    <property type="protein sequence ID" value="MCI2229950.1"/>
    <property type="molecule type" value="Genomic_DNA"/>
</dbReference>
<dbReference type="GO" id="GO:0004222">
    <property type="term" value="F:metalloendopeptidase activity"/>
    <property type="evidence" value="ECO:0007669"/>
    <property type="project" value="TreeGrafter"/>
</dbReference>
<feature type="domain" description="M23ase beta-sheet core" evidence="1">
    <location>
        <begin position="198"/>
        <end position="291"/>
    </location>
</feature>
<dbReference type="InterPro" id="IPR016047">
    <property type="entry name" value="M23ase_b-sheet_dom"/>
</dbReference>
<accession>A0A9X2AM40</accession>
<dbReference type="InterPro" id="IPR011055">
    <property type="entry name" value="Dup_hybrid_motif"/>
</dbReference>
<dbReference type="AlphaFoldDB" id="A0A9X2AM40"/>
<dbReference type="SUPFAM" id="SSF51261">
    <property type="entry name" value="Duplicated hybrid motif"/>
    <property type="match status" value="1"/>
</dbReference>
<dbReference type="InterPro" id="IPR050570">
    <property type="entry name" value="Cell_wall_metabolism_enzyme"/>
</dbReference>
<dbReference type="PROSITE" id="PS51257">
    <property type="entry name" value="PROKAR_LIPOPROTEIN"/>
    <property type="match status" value="1"/>
</dbReference>
<dbReference type="Proteomes" id="UP001139369">
    <property type="component" value="Unassembled WGS sequence"/>
</dbReference>
<gene>
    <name evidence="2" type="ORF">MC378_12300</name>
</gene>